<dbReference type="Pfam" id="PF03478">
    <property type="entry name" value="Beta-prop_KIB1-4"/>
    <property type="match status" value="2"/>
</dbReference>
<feature type="domain" description="KIB1-4 beta-propeller" evidence="2">
    <location>
        <begin position="206"/>
        <end position="420"/>
    </location>
</feature>
<sequence>MCGGSAAASPLADERRPPLARTRAGLPSRGLARTRANLPSRGRATASPGADARRPALCARTRAFPVWTSEGLPSRGRAAACPVWSSGGLPCVVCTDNNFISIFAEVEENKWRHVKAPPSKRPARASDGWASLPTDIVDLVLRRVLAGGDDIVDYIAFRGVCFNWRACTPSPRDPTLRDPRLRPRGWVALCDGDAVRPDDACEIPFFNTRTARRIRVHLPELRRHRIVGFSDGLVILLHLSTTAVRVLHPFTRVVVDLPPLASVFRDIGRWKEHRLNISSRGRVFAAEPDDTDWKLINRNRDVWSMLSFQGNVYATLSPSKEIVQLYPPPLGGGDSQLVVIAQIPNMFGDHIHFCQPFLVESGGRMLVADRYPPAAAELGGVGYGLYEVHLRSGELIPVKDLPSLMGNSIYFSVKNGSPVVLHSLTTGLSEDLAKHCQIHNMVDRIRPSVRPFTIADHLLTYCHHSEWAQGLMFHEYHHIPESFKELRESIRANISKLRMPPRAKRQLVLLAWGGGCGWAAGNQCRSSESRRHVKAPPSKRPARASDGWASLPTDIVDLVLCRVLAGGDDIVDYIAFRGVCFNWRACTPSPRDPTLRDPRLRPRGWVALCDGDAVRPDDACEIPFFNTRTARRIRVHLPELRRHRIVGFSDGLVILLHLSTTAVRVLHPFTCVVVDLPPLASVFRDIGRWKEHRLNISAVVCGAKSANSIAVVVRFPWKVFGAEPDDTDWKLINRNRDVWSMLSFQGNVYATLSPSKEIVQLYPPPLGGGDSQLVVIAQIPNMFGDHIHFCQPFLVESGGRMLVADRYPPAAAELGGVGYGLYEVHLRSGELIPVKCLGDRALFLNCDRCLSVSARDLPSLMGNSIYFSVKNGSPVVLHSLTTGLSEDLAKHCQIHNMVDRIRPSVRPFTIADHLLTYCHHSEWAQGLMFHEYHHIPESFKELRESIRANISKLRMPPRAKRQ</sequence>
<dbReference type="AlphaFoldDB" id="A0AAD8SHN5"/>
<protein>
    <recommendedName>
        <fullName evidence="2">KIB1-4 beta-propeller domain-containing protein</fullName>
    </recommendedName>
</protein>
<reference evidence="3" key="1">
    <citation type="submission" date="2023-07" db="EMBL/GenBank/DDBJ databases">
        <title>A chromosome-level genome assembly of Lolium multiflorum.</title>
        <authorList>
            <person name="Chen Y."/>
            <person name="Copetti D."/>
            <person name="Kolliker R."/>
            <person name="Studer B."/>
        </authorList>
    </citation>
    <scope>NUCLEOTIDE SEQUENCE</scope>
    <source>
        <strain evidence="3">02402/16</strain>
        <tissue evidence="3">Leaf</tissue>
    </source>
</reference>
<proteinExistence type="predicted"/>
<dbReference type="InterPro" id="IPR005174">
    <property type="entry name" value="KIB1-4_b-propeller"/>
</dbReference>
<dbReference type="EMBL" id="JAUUTY010000004">
    <property type="protein sequence ID" value="KAK1651581.1"/>
    <property type="molecule type" value="Genomic_DNA"/>
</dbReference>
<dbReference type="PANTHER" id="PTHR33165">
    <property type="entry name" value="F-BOX DOMAIN CONTAINING PROTEIN-LIKE-RELATED"/>
    <property type="match status" value="1"/>
</dbReference>
<name>A0AAD8SHN5_LOLMU</name>
<evidence type="ECO:0000313" key="3">
    <source>
        <dbReference type="EMBL" id="KAK1651581.1"/>
    </source>
</evidence>
<keyword evidence="4" id="KW-1185">Reference proteome</keyword>
<evidence type="ECO:0000313" key="4">
    <source>
        <dbReference type="Proteomes" id="UP001231189"/>
    </source>
</evidence>
<evidence type="ECO:0000256" key="1">
    <source>
        <dbReference type="SAM" id="MobiDB-lite"/>
    </source>
</evidence>
<feature type="region of interest" description="Disordered" evidence="1">
    <location>
        <begin position="1"/>
        <end position="52"/>
    </location>
</feature>
<evidence type="ECO:0000259" key="2">
    <source>
        <dbReference type="Pfam" id="PF03478"/>
    </source>
</evidence>
<gene>
    <name evidence="3" type="ORF">QYE76_069386</name>
</gene>
<accession>A0AAD8SHN5</accession>
<dbReference type="Proteomes" id="UP001231189">
    <property type="component" value="Unassembled WGS sequence"/>
</dbReference>
<organism evidence="3 4">
    <name type="scientific">Lolium multiflorum</name>
    <name type="common">Italian ryegrass</name>
    <name type="synonym">Lolium perenne subsp. multiflorum</name>
    <dbReference type="NCBI Taxonomy" id="4521"/>
    <lineage>
        <taxon>Eukaryota</taxon>
        <taxon>Viridiplantae</taxon>
        <taxon>Streptophyta</taxon>
        <taxon>Embryophyta</taxon>
        <taxon>Tracheophyta</taxon>
        <taxon>Spermatophyta</taxon>
        <taxon>Magnoliopsida</taxon>
        <taxon>Liliopsida</taxon>
        <taxon>Poales</taxon>
        <taxon>Poaceae</taxon>
        <taxon>BOP clade</taxon>
        <taxon>Pooideae</taxon>
        <taxon>Poodae</taxon>
        <taxon>Poeae</taxon>
        <taxon>Poeae Chloroplast Group 2 (Poeae type)</taxon>
        <taxon>Loliodinae</taxon>
        <taxon>Loliinae</taxon>
        <taxon>Lolium</taxon>
    </lineage>
</organism>
<dbReference type="PANTHER" id="PTHR33165:SF72">
    <property type="entry name" value="F-BOX DOMAIN-CONTAINING PROTEIN"/>
    <property type="match status" value="1"/>
</dbReference>
<comment type="caution">
    <text evidence="3">The sequence shown here is derived from an EMBL/GenBank/DDBJ whole genome shotgun (WGS) entry which is preliminary data.</text>
</comment>
<feature type="domain" description="KIB1-4 beta-propeller" evidence="2">
    <location>
        <begin position="625"/>
        <end position="868"/>
    </location>
</feature>